<dbReference type="InterPro" id="IPR029063">
    <property type="entry name" value="SAM-dependent_MTases_sf"/>
</dbReference>
<comment type="similarity">
    <text evidence="1">Belongs to the N(4)/N(6)-methyltransferase family.</text>
</comment>
<sequence>MKSTRKALGQYMTPGDVARLMASYIPAGTTAVIDLAAGDCSLLRAVAAMHSSVALYGCEIDDAIHRKGQSSLPAARIRSGNGLEVRLQIRAADNSQVSVVANPPYTETEVTPSMTRLLSLAFPDVSTKLGYKRAELYFLARSLLLARKTGGIVSILMPMGFGDGDIYRYYRKSLMANYALLEAIEVQARVFGQTEARTVLLVIDTSKSVTRKVEISRFDAESGKKAVIYRGHLDAGERLDARYQEGRVFAASAQCRLADLGVTIVRGRVSYKESRDLAMPAVHTSDLSRARRGKLDIEVQTKKNAEENAFFSEIVAETGDILLSRTGTRVSWKPIVVKSGRAPITDHVFRIRVPAKQKQRVARAFKHPAFESWLASVSKGVCATVITKKDLMAMPIFESTIKQAA</sequence>
<dbReference type="EMBL" id="WWCT01000019">
    <property type="protein sequence ID" value="MYN28929.1"/>
    <property type="molecule type" value="Genomic_DNA"/>
</dbReference>
<dbReference type="SUPFAM" id="SSF53335">
    <property type="entry name" value="S-adenosyl-L-methionine-dependent methyltransferases"/>
    <property type="match status" value="1"/>
</dbReference>
<dbReference type="GO" id="GO:0008168">
    <property type="term" value="F:methyltransferase activity"/>
    <property type="evidence" value="ECO:0007669"/>
    <property type="project" value="UniProtKB-KW"/>
</dbReference>
<dbReference type="RefSeq" id="WP_161056715.1">
    <property type="nucleotide sequence ID" value="NZ_WWCT01000019.1"/>
</dbReference>
<keyword evidence="5" id="KW-0808">Transferase</keyword>
<dbReference type="InterPro" id="IPR044946">
    <property type="entry name" value="Restrct_endonuc_typeI_TRD_sf"/>
</dbReference>
<keyword evidence="3" id="KW-0238">DNA-binding</keyword>
<dbReference type="Pfam" id="PF02384">
    <property type="entry name" value="N6_Mtase"/>
    <property type="match status" value="1"/>
</dbReference>
<accession>A0ABW9W4H5</accession>
<comment type="caution">
    <text evidence="5">The sequence shown here is derived from an EMBL/GenBank/DDBJ whole genome shotgun (WGS) entry which is preliminary data.</text>
</comment>
<name>A0ABW9W4H5_9BURK</name>
<dbReference type="PRINTS" id="PR00507">
    <property type="entry name" value="N12N6MTFRASE"/>
</dbReference>
<dbReference type="InterPro" id="IPR003356">
    <property type="entry name" value="DNA_methylase_A-5"/>
</dbReference>
<evidence type="ECO:0000256" key="3">
    <source>
        <dbReference type="ARBA" id="ARBA00023125"/>
    </source>
</evidence>
<evidence type="ECO:0000313" key="6">
    <source>
        <dbReference type="Proteomes" id="UP000642144"/>
    </source>
</evidence>
<gene>
    <name evidence="5" type="ORF">GTP69_21225</name>
</gene>
<evidence type="ECO:0000259" key="4">
    <source>
        <dbReference type="Pfam" id="PF02384"/>
    </source>
</evidence>
<protein>
    <submittedName>
        <fullName evidence="5">N-6 DNA methylase</fullName>
    </submittedName>
</protein>
<dbReference type="Gene3D" id="3.40.50.150">
    <property type="entry name" value="Vaccinia Virus protein VP39"/>
    <property type="match status" value="1"/>
</dbReference>
<organism evidence="5 6">
    <name type="scientific">Duganella levis</name>
    <dbReference type="NCBI Taxonomy" id="2692169"/>
    <lineage>
        <taxon>Bacteria</taxon>
        <taxon>Pseudomonadati</taxon>
        <taxon>Pseudomonadota</taxon>
        <taxon>Betaproteobacteria</taxon>
        <taxon>Burkholderiales</taxon>
        <taxon>Oxalobacteraceae</taxon>
        <taxon>Telluria group</taxon>
        <taxon>Duganella</taxon>
    </lineage>
</organism>
<dbReference type="Gene3D" id="3.90.220.20">
    <property type="entry name" value="DNA methylase specificity domains"/>
    <property type="match status" value="1"/>
</dbReference>
<feature type="domain" description="DNA methylase adenine-specific" evidence="4">
    <location>
        <begin position="4"/>
        <end position="221"/>
    </location>
</feature>
<keyword evidence="2" id="KW-0680">Restriction system</keyword>
<dbReference type="Proteomes" id="UP000642144">
    <property type="component" value="Unassembled WGS sequence"/>
</dbReference>
<evidence type="ECO:0000256" key="2">
    <source>
        <dbReference type="ARBA" id="ARBA00022747"/>
    </source>
</evidence>
<evidence type="ECO:0000256" key="1">
    <source>
        <dbReference type="ARBA" id="ARBA00006594"/>
    </source>
</evidence>
<keyword evidence="6" id="KW-1185">Reference proteome</keyword>
<dbReference type="GO" id="GO:0032259">
    <property type="term" value="P:methylation"/>
    <property type="evidence" value="ECO:0007669"/>
    <property type="project" value="UniProtKB-KW"/>
</dbReference>
<evidence type="ECO:0000313" key="5">
    <source>
        <dbReference type="EMBL" id="MYN28929.1"/>
    </source>
</evidence>
<keyword evidence="5" id="KW-0489">Methyltransferase</keyword>
<reference evidence="5 6" key="1">
    <citation type="submission" date="2019-12" db="EMBL/GenBank/DDBJ databases">
        <title>Novel species isolated from a subtropical stream in China.</title>
        <authorList>
            <person name="Lu H."/>
        </authorList>
    </citation>
    <scope>NUCLEOTIDE SEQUENCE [LARGE SCALE GENOMIC DNA]</scope>
    <source>
        <strain evidence="5 6">CY42W</strain>
    </source>
</reference>
<proteinExistence type="inferred from homology"/>
<dbReference type="SUPFAM" id="SSF116734">
    <property type="entry name" value="DNA methylase specificity domain"/>
    <property type="match status" value="1"/>
</dbReference>